<evidence type="ECO:0000313" key="1">
    <source>
        <dbReference type="EMBL" id="GAF73823.1"/>
    </source>
</evidence>
<name>X0RYD4_9ZZZZ</name>
<gene>
    <name evidence="1" type="ORF">S01H1_13180</name>
</gene>
<comment type="caution">
    <text evidence="1">The sequence shown here is derived from an EMBL/GenBank/DDBJ whole genome shotgun (WGS) entry which is preliminary data.</text>
</comment>
<dbReference type="AlphaFoldDB" id="X0RYD4"/>
<organism evidence="1">
    <name type="scientific">marine sediment metagenome</name>
    <dbReference type="NCBI Taxonomy" id="412755"/>
    <lineage>
        <taxon>unclassified sequences</taxon>
        <taxon>metagenomes</taxon>
        <taxon>ecological metagenomes</taxon>
    </lineage>
</organism>
<protein>
    <submittedName>
        <fullName evidence="1">Uncharacterized protein</fullName>
    </submittedName>
</protein>
<proteinExistence type="predicted"/>
<dbReference type="EMBL" id="BARS01006795">
    <property type="protein sequence ID" value="GAF73823.1"/>
    <property type="molecule type" value="Genomic_DNA"/>
</dbReference>
<reference evidence="1" key="1">
    <citation type="journal article" date="2014" name="Front. Microbiol.">
        <title>High frequency of phylogenetically diverse reductive dehalogenase-homologous genes in deep subseafloor sedimentary metagenomes.</title>
        <authorList>
            <person name="Kawai M."/>
            <person name="Futagami T."/>
            <person name="Toyoda A."/>
            <person name="Takaki Y."/>
            <person name="Nishi S."/>
            <person name="Hori S."/>
            <person name="Arai W."/>
            <person name="Tsubouchi T."/>
            <person name="Morono Y."/>
            <person name="Uchiyama I."/>
            <person name="Ito T."/>
            <person name="Fujiyama A."/>
            <person name="Inagaki F."/>
            <person name="Takami H."/>
        </authorList>
    </citation>
    <scope>NUCLEOTIDE SEQUENCE</scope>
    <source>
        <strain evidence="1">Expedition CK06-06</strain>
    </source>
</reference>
<sequence length="63" mass="6979">MAGSFEFFIDYIFRDDAEENRDRTKNDLEQPGFGAGKLFVAENYLEAVGITAGLKAGVALLEF</sequence>
<accession>X0RYD4</accession>